<dbReference type="InParanoid" id="A0A2H3DDM2"/>
<protein>
    <submittedName>
        <fullName evidence="1">Uncharacterized protein</fullName>
    </submittedName>
</protein>
<gene>
    <name evidence="1" type="ORF">ARMGADRAFT_324591</name>
</gene>
<reference evidence="2" key="1">
    <citation type="journal article" date="2017" name="Nat. Ecol. Evol.">
        <title>Genome expansion and lineage-specific genetic innovations in the forest pathogenic fungi Armillaria.</title>
        <authorList>
            <person name="Sipos G."/>
            <person name="Prasanna A.N."/>
            <person name="Walter M.C."/>
            <person name="O'Connor E."/>
            <person name="Balint B."/>
            <person name="Krizsan K."/>
            <person name="Kiss B."/>
            <person name="Hess J."/>
            <person name="Varga T."/>
            <person name="Slot J."/>
            <person name="Riley R."/>
            <person name="Boka B."/>
            <person name="Rigling D."/>
            <person name="Barry K."/>
            <person name="Lee J."/>
            <person name="Mihaltcheva S."/>
            <person name="LaButti K."/>
            <person name="Lipzen A."/>
            <person name="Waldron R."/>
            <person name="Moloney N.M."/>
            <person name="Sperisen C."/>
            <person name="Kredics L."/>
            <person name="Vagvoelgyi C."/>
            <person name="Patrignani A."/>
            <person name="Fitzpatrick D."/>
            <person name="Nagy I."/>
            <person name="Doyle S."/>
            <person name="Anderson J.B."/>
            <person name="Grigoriev I.V."/>
            <person name="Gueldener U."/>
            <person name="Muensterkoetter M."/>
            <person name="Nagy L.G."/>
        </authorList>
    </citation>
    <scope>NUCLEOTIDE SEQUENCE [LARGE SCALE GENOMIC DNA]</scope>
    <source>
        <strain evidence="2">Ar21-2</strain>
    </source>
</reference>
<accession>A0A2H3DDM2</accession>
<organism evidence="1 2">
    <name type="scientific">Armillaria gallica</name>
    <name type="common">Bulbous honey fungus</name>
    <name type="synonym">Armillaria bulbosa</name>
    <dbReference type="NCBI Taxonomy" id="47427"/>
    <lineage>
        <taxon>Eukaryota</taxon>
        <taxon>Fungi</taxon>
        <taxon>Dikarya</taxon>
        <taxon>Basidiomycota</taxon>
        <taxon>Agaricomycotina</taxon>
        <taxon>Agaricomycetes</taxon>
        <taxon>Agaricomycetidae</taxon>
        <taxon>Agaricales</taxon>
        <taxon>Marasmiineae</taxon>
        <taxon>Physalacriaceae</taxon>
        <taxon>Armillaria</taxon>
    </lineage>
</organism>
<name>A0A2H3DDM2_ARMGA</name>
<evidence type="ECO:0000313" key="2">
    <source>
        <dbReference type="Proteomes" id="UP000217790"/>
    </source>
</evidence>
<dbReference type="EMBL" id="KZ293668">
    <property type="protein sequence ID" value="PBK89532.1"/>
    <property type="molecule type" value="Genomic_DNA"/>
</dbReference>
<proteinExistence type="predicted"/>
<evidence type="ECO:0000313" key="1">
    <source>
        <dbReference type="EMBL" id="PBK89532.1"/>
    </source>
</evidence>
<keyword evidence="2" id="KW-1185">Reference proteome</keyword>
<dbReference type="AlphaFoldDB" id="A0A2H3DDM2"/>
<sequence length="88" mass="9680">MTEVDKVVEVLDVVGVVKGVVDVDVEVEVGVVEVDVLVVVLSEVVEVEVEVGEVVVSAAAEVAAIQQMIPCYNYMKNEHTSRSRRRRR</sequence>
<dbReference type="Proteomes" id="UP000217790">
    <property type="component" value="Unassembled WGS sequence"/>
</dbReference>